<dbReference type="RefSeq" id="WP_128118956.1">
    <property type="nucleotide sequence ID" value="NZ_QNTV01000001.1"/>
</dbReference>
<comment type="caution">
    <text evidence="3">The sequence shown here is derived from an EMBL/GenBank/DDBJ whole genome shotgun (WGS) entry which is preliminary data.</text>
</comment>
<dbReference type="AlphaFoldDB" id="A0A365PZ75"/>
<organism evidence="3 4">
    <name type="scientific">Stutzerimonas zhaodongensis</name>
    <dbReference type="NCBI Taxonomy" id="1176257"/>
    <lineage>
        <taxon>Bacteria</taxon>
        <taxon>Pseudomonadati</taxon>
        <taxon>Pseudomonadota</taxon>
        <taxon>Gammaproteobacteria</taxon>
        <taxon>Pseudomonadales</taxon>
        <taxon>Pseudomonadaceae</taxon>
        <taxon>Stutzerimonas</taxon>
    </lineage>
</organism>
<name>A0A365PZ75_9GAMM</name>
<reference evidence="3 4" key="1">
    <citation type="submission" date="2018-06" db="EMBL/GenBank/DDBJ databases">
        <title>Whole genome sequencing of four bacterial strains from South Shetland trench revealing bio-synthetic gene clusters.</title>
        <authorList>
            <person name="Abdel-Mageed W.M."/>
            <person name="Lehri B."/>
            <person name="Jarmusch S.A."/>
            <person name="Miranda K."/>
            <person name="Goodfellow M."/>
            <person name="Jaspars M."/>
            <person name="Karlyshev A.V."/>
        </authorList>
    </citation>
    <scope>NUCLEOTIDE SEQUENCE [LARGE SCALE GENOMIC DNA]</scope>
    <source>
        <strain evidence="3 4">SST2</strain>
    </source>
</reference>
<gene>
    <name evidence="3" type="ORF">DQ403_01275</name>
</gene>
<accession>A0A365PZ75</accession>
<evidence type="ECO:0000313" key="4">
    <source>
        <dbReference type="Proteomes" id="UP000252554"/>
    </source>
</evidence>
<dbReference type="EMBL" id="QNTV01000001">
    <property type="protein sequence ID" value="RBA62251.1"/>
    <property type="molecule type" value="Genomic_DNA"/>
</dbReference>
<keyword evidence="2" id="KW-0812">Transmembrane</keyword>
<proteinExistence type="predicted"/>
<sequence>MSSLFSKMKSIPQRNPIVTGLTVAVVGYLLMNQSSAALAPALPGLLYLLPCLLMMVVCMKHMSGGKCDKTEDSAAGDKAVLSKSE</sequence>
<keyword evidence="2" id="KW-1133">Transmembrane helix</keyword>
<feature type="region of interest" description="Disordered" evidence="1">
    <location>
        <begin position="64"/>
        <end position="85"/>
    </location>
</feature>
<evidence type="ECO:0000256" key="2">
    <source>
        <dbReference type="SAM" id="Phobius"/>
    </source>
</evidence>
<dbReference type="Proteomes" id="UP000252554">
    <property type="component" value="Unassembled WGS sequence"/>
</dbReference>
<protein>
    <recommendedName>
        <fullName evidence="5">DUF2933 domain-containing protein</fullName>
    </recommendedName>
</protein>
<dbReference type="Pfam" id="PF11666">
    <property type="entry name" value="DUF2933"/>
    <property type="match status" value="1"/>
</dbReference>
<keyword evidence="2" id="KW-0472">Membrane</keyword>
<evidence type="ECO:0000256" key="1">
    <source>
        <dbReference type="SAM" id="MobiDB-lite"/>
    </source>
</evidence>
<feature type="transmembrane region" description="Helical" evidence="2">
    <location>
        <begin position="37"/>
        <end position="59"/>
    </location>
</feature>
<dbReference type="InterPro" id="IPR021682">
    <property type="entry name" value="DUF2933"/>
</dbReference>
<evidence type="ECO:0000313" key="3">
    <source>
        <dbReference type="EMBL" id="RBA62251.1"/>
    </source>
</evidence>
<evidence type="ECO:0008006" key="5">
    <source>
        <dbReference type="Google" id="ProtNLM"/>
    </source>
</evidence>